<dbReference type="SUPFAM" id="SSF103473">
    <property type="entry name" value="MFS general substrate transporter"/>
    <property type="match status" value="1"/>
</dbReference>
<feature type="transmembrane region" description="Helical" evidence="6">
    <location>
        <begin position="124"/>
        <end position="147"/>
    </location>
</feature>
<evidence type="ECO:0000256" key="5">
    <source>
        <dbReference type="ARBA" id="ARBA00023136"/>
    </source>
</evidence>
<keyword evidence="4 6" id="KW-1133">Transmembrane helix</keyword>
<evidence type="ECO:0000256" key="3">
    <source>
        <dbReference type="ARBA" id="ARBA00022692"/>
    </source>
</evidence>
<dbReference type="OrthoDB" id="5441967at2"/>
<feature type="transmembrane region" description="Helical" evidence="6">
    <location>
        <begin position="90"/>
        <end position="112"/>
    </location>
</feature>
<feature type="transmembrane region" description="Helical" evidence="6">
    <location>
        <begin position="386"/>
        <end position="405"/>
    </location>
</feature>
<proteinExistence type="predicted"/>
<dbReference type="PANTHER" id="PTHR43791:SF36">
    <property type="entry name" value="TRANSPORTER, PUTATIVE (AFU_ORTHOLOGUE AFUA_6G08340)-RELATED"/>
    <property type="match status" value="1"/>
</dbReference>
<feature type="transmembrane region" description="Helical" evidence="6">
    <location>
        <begin position="66"/>
        <end position="84"/>
    </location>
</feature>
<dbReference type="PROSITE" id="PS50850">
    <property type="entry name" value="MFS"/>
    <property type="match status" value="1"/>
</dbReference>
<feature type="transmembrane region" description="Helical" evidence="6">
    <location>
        <begin position="354"/>
        <end position="374"/>
    </location>
</feature>
<feature type="domain" description="Major facilitator superfamily (MFS) profile" evidence="7">
    <location>
        <begin position="1"/>
        <end position="410"/>
    </location>
</feature>
<dbReference type="EMBL" id="PYAL01000006">
    <property type="protein sequence ID" value="RXN86313.1"/>
    <property type="molecule type" value="Genomic_DNA"/>
</dbReference>
<dbReference type="FunFam" id="1.20.1250.20:FF:000018">
    <property type="entry name" value="MFS transporter permease"/>
    <property type="match status" value="1"/>
</dbReference>
<dbReference type="GO" id="GO:0005886">
    <property type="term" value="C:plasma membrane"/>
    <property type="evidence" value="ECO:0007669"/>
    <property type="project" value="TreeGrafter"/>
</dbReference>
<feature type="transmembrane region" description="Helical" evidence="6">
    <location>
        <begin position="295"/>
        <end position="314"/>
    </location>
</feature>
<evidence type="ECO:0000313" key="9">
    <source>
        <dbReference type="Proteomes" id="UP000290849"/>
    </source>
</evidence>
<evidence type="ECO:0000313" key="8">
    <source>
        <dbReference type="EMBL" id="RXN86313.1"/>
    </source>
</evidence>
<keyword evidence="5 6" id="KW-0472">Membrane</keyword>
<feature type="transmembrane region" description="Helical" evidence="6">
    <location>
        <begin position="159"/>
        <end position="181"/>
    </location>
</feature>
<accession>A0A4Q1HGI9</accession>
<dbReference type="InterPro" id="IPR020846">
    <property type="entry name" value="MFS_dom"/>
</dbReference>
<feature type="transmembrane region" description="Helical" evidence="6">
    <location>
        <begin position="229"/>
        <end position="250"/>
    </location>
</feature>
<evidence type="ECO:0000256" key="4">
    <source>
        <dbReference type="ARBA" id="ARBA00022989"/>
    </source>
</evidence>
<dbReference type="Proteomes" id="UP000290849">
    <property type="component" value="Unassembled WGS sequence"/>
</dbReference>
<dbReference type="InterPro" id="IPR011701">
    <property type="entry name" value="MFS"/>
</dbReference>
<keyword evidence="3 6" id="KW-0812">Transmembrane</keyword>
<sequence>MPFLIICYLFAYLDRVNVGFAKLRMLEDLKFSETAYGFGAGLFFIGYLIFEAPSNVWMMKVGARKTIMRIMLLWGLLSMAFAFVQTPVQFYVLRFLLGAAEAGFFPGIVLYLTFWFPSRVRGRMLGLFMAAIPLSGVIGAPLSGWIMHSMHDQSGFAGWQWLFLMEGCPSVVLALLVPWMLTDVPAQASWLTDDEKRQVHADLDADAKAKDAMGGFHPSILAMLGDARVWAMVALCICQAIGNYGVSFWLPTLVKDLGYQDPLIIGLLSAIPFLAGAIALNLVARSSDRRLERRWHLIGGFLVSATGLTASALLHASPMLALAALTVGTAGVYMATTMMWMLPSIFLGGVGMAAAIGIINSLGGLGGFVSPYLMGMVKDATQSTAGGIYFIAGVAVVGAVLAYRLPRRLVNR</sequence>
<gene>
    <name evidence="8" type="ORF">C7R54_21360</name>
</gene>
<comment type="caution">
    <text evidence="8">The sequence shown here is derived from an EMBL/GenBank/DDBJ whole genome shotgun (WGS) entry which is preliminary data.</text>
</comment>
<dbReference type="CDD" id="cd17319">
    <property type="entry name" value="MFS_ExuT_GudP_like"/>
    <property type="match status" value="1"/>
</dbReference>
<keyword evidence="9" id="KW-1185">Reference proteome</keyword>
<protein>
    <submittedName>
        <fullName evidence="8">MFS transporter</fullName>
    </submittedName>
</protein>
<evidence type="ECO:0000256" key="2">
    <source>
        <dbReference type="ARBA" id="ARBA00022448"/>
    </source>
</evidence>
<name>A0A4Q1HGI9_9BURK</name>
<dbReference type="AlphaFoldDB" id="A0A4Q1HGI9"/>
<keyword evidence="2" id="KW-0813">Transport</keyword>
<comment type="subcellular location">
    <subcellularLocation>
        <location evidence="1">Membrane</location>
        <topology evidence="1">Multi-pass membrane protein</topology>
    </subcellularLocation>
</comment>
<dbReference type="PANTHER" id="PTHR43791">
    <property type="entry name" value="PERMEASE-RELATED"/>
    <property type="match status" value="1"/>
</dbReference>
<dbReference type="InterPro" id="IPR036259">
    <property type="entry name" value="MFS_trans_sf"/>
</dbReference>
<dbReference type="Gene3D" id="1.20.1250.20">
    <property type="entry name" value="MFS general substrate transporter like domains"/>
    <property type="match status" value="2"/>
</dbReference>
<dbReference type="GO" id="GO:0022857">
    <property type="term" value="F:transmembrane transporter activity"/>
    <property type="evidence" value="ECO:0007669"/>
    <property type="project" value="InterPro"/>
</dbReference>
<dbReference type="Pfam" id="PF07690">
    <property type="entry name" value="MFS_1"/>
    <property type="match status" value="1"/>
</dbReference>
<feature type="transmembrane region" description="Helical" evidence="6">
    <location>
        <begin position="34"/>
        <end position="54"/>
    </location>
</feature>
<evidence type="ECO:0000256" key="6">
    <source>
        <dbReference type="SAM" id="Phobius"/>
    </source>
</evidence>
<reference evidence="8 9" key="1">
    <citation type="journal article" date="2017" name="Int. J. Syst. Evol. Microbiol.">
        <title>Achromobacter aloeverae sp. nov., isolated from the root of Aloe vera (L.) Burm.f.</title>
        <authorList>
            <person name="Kuncharoen N."/>
            <person name="Muramatsu Y."/>
            <person name="Shibata C."/>
            <person name="Kamakura Y."/>
            <person name="Nakagawa Y."/>
            <person name="Tanasupawat S."/>
        </authorList>
    </citation>
    <scope>NUCLEOTIDE SEQUENCE [LARGE SCALE GENOMIC DNA]</scope>
    <source>
        <strain evidence="8 9">AVA-1</strain>
    </source>
</reference>
<feature type="transmembrane region" description="Helical" evidence="6">
    <location>
        <begin position="320"/>
        <end position="342"/>
    </location>
</feature>
<evidence type="ECO:0000256" key="1">
    <source>
        <dbReference type="ARBA" id="ARBA00004141"/>
    </source>
</evidence>
<feature type="transmembrane region" description="Helical" evidence="6">
    <location>
        <begin position="262"/>
        <end position="283"/>
    </location>
</feature>
<evidence type="ECO:0000259" key="7">
    <source>
        <dbReference type="PROSITE" id="PS50850"/>
    </source>
</evidence>
<organism evidence="8 9">
    <name type="scientific">Achromobacter aloeverae</name>
    <dbReference type="NCBI Taxonomy" id="1750518"/>
    <lineage>
        <taxon>Bacteria</taxon>
        <taxon>Pseudomonadati</taxon>
        <taxon>Pseudomonadota</taxon>
        <taxon>Betaproteobacteria</taxon>
        <taxon>Burkholderiales</taxon>
        <taxon>Alcaligenaceae</taxon>
        <taxon>Achromobacter</taxon>
    </lineage>
</organism>